<evidence type="ECO:0000313" key="2">
    <source>
        <dbReference type="EMBL" id="WKK74717.1"/>
    </source>
</evidence>
<protein>
    <submittedName>
        <fullName evidence="2">DUF3592 domain-containing protein</fullName>
    </submittedName>
</protein>
<dbReference type="AlphaFoldDB" id="A0AA49GG91"/>
<reference evidence="2 3" key="1">
    <citation type="submission" date="2023-08" db="EMBL/GenBank/DDBJ databases">
        <title>Comparative genomics and taxonomic characterization of three novel marine species of genus Marivirga.</title>
        <authorList>
            <person name="Muhammad N."/>
            <person name="Kim S.-G."/>
        </authorList>
    </citation>
    <scope>NUCLEOTIDE SEQUENCE [LARGE SCALE GENOMIC DNA]</scope>
    <source>
        <strain evidence="2 3">BDSF4-3</strain>
    </source>
</reference>
<dbReference type="Proteomes" id="UP001230496">
    <property type="component" value="Chromosome"/>
</dbReference>
<sequence length="164" mass="19660">MQIKEELRRIIVAAPNLPFQMMGTIALLVGVVIFTFKGIEGLNAQWEKGTATPKKHSQIQERIREKEPDYFFKIYYLFTVANQKYEAKQEFSARDHMEAQRILDQKMSEKNLSIWYSPHNPNKTTFSEEQTNYILHFIFIGFFILILAYFRWLFLKYYELEIEK</sequence>
<dbReference type="KEGG" id="msaa:QYS49_23920"/>
<dbReference type="RefSeq" id="WP_308347313.1">
    <property type="nucleotide sequence ID" value="NZ_CP129971.1"/>
</dbReference>
<evidence type="ECO:0000313" key="3">
    <source>
        <dbReference type="Proteomes" id="UP001230496"/>
    </source>
</evidence>
<accession>A0AA49GG91</accession>
<feature type="transmembrane region" description="Helical" evidence="1">
    <location>
        <begin position="21"/>
        <end position="39"/>
    </location>
</feature>
<dbReference type="EMBL" id="CP129971">
    <property type="protein sequence ID" value="WKK74717.1"/>
    <property type="molecule type" value="Genomic_DNA"/>
</dbReference>
<name>A0AA49GG91_9BACT</name>
<organism evidence="2 3">
    <name type="scientific">Marivirga salinarum</name>
    <dbReference type="NCBI Taxonomy" id="3059078"/>
    <lineage>
        <taxon>Bacteria</taxon>
        <taxon>Pseudomonadati</taxon>
        <taxon>Bacteroidota</taxon>
        <taxon>Cytophagia</taxon>
        <taxon>Cytophagales</taxon>
        <taxon>Marivirgaceae</taxon>
        <taxon>Marivirga</taxon>
    </lineage>
</organism>
<feature type="transmembrane region" description="Helical" evidence="1">
    <location>
        <begin position="133"/>
        <end position="154"/>
    </location>
</feature>
<keyword evidence="1" id="KW-1133">Transmembrane helix</keyword>
<keyword evidence="3" id="KW-1185">Reference proteome</keyword>
<gene>
    <name evidence="2" type="ORF">QYS49_23920</name>
</gene>
<keyword evidence="1" id="KW-0472">Membrane</keyword>
<evidence type="ECO:0000256" key="1">
    <source>
        <dbReference type="SAM" id="Phobius"/>
    </source>
</evidence>
<keyword evidence="1" id="KW-0812">Transmembrane</keyword>
<proteinExistence type="predicted"/>